<dbReference type="EMBL" id="JAACJN010000017">
    <property type="protein sequence ID" value="KAF5389984.1"/>
    <property type="molecule type" value="Genomic_DNA"/>
</dbReference>
<accession>A0A8H5HUU5</accession>
<dbReference type="Proteomes" id="UP000518752">
    <property type="component" value="Unassembled WGS sequence"/>
</dbReference>
<proteinExistence type="predicted"/>
<keyword evidence="2" id="KW-1185">Reference proteome</keyword>
<protein>
    <submittedName>
        <fullName evidence="1">Uncharacterized protein</fullName>
    </submittedName>
</protein>
<gene>
    <name evidence="1" type="ORF">D9757_003740</name>
</gene>
<name>A0A8H5HUU5_9AGAR</name>
<evidence type="ECO:0000313" key="2">
    <source>
        <dbReference type="Proteomes" id="UP000518752"/>
    </source>
</evidence>
<evidence type="ECO:0000313" key="1">
    <source>
        <dbReference type="EMBL" id="KAF5389984.1"/>
    </source>
</evidence>
<organism evidence="1 2">
    <name type="scientific">Collybiopsis confluens</name>
    <dbReference type="NCBI Taxonomy" id="2823264"/>
    <lineage>
        <taxon>Eukaryota</taxon>
        <taxon>Fungi</taxon>
        <taxon>Dikarya</taxon>
        <taxon>Basidiomycota</taxon>
        <taxon>Agaricomycotina</taxon>
        <taxon>Agaricomycetes</taxon>
        <taxon>Agaricomycetidae</taxon>
        <taxon>Agaricales</taxon>
        <taxon>Marasmiineae</taxon>
        <taxon>Omphalotaceae</taxon>
        <taxon>Collybiopsis</taxon>
    </lineage>
</organism>
<dbReference type="AlphaFoldDB" id="A0A8H5HUU5"/>
<comment type="caution">
    <text evidence="1">The sequence shown here is derived from an EMBL/GenBank/DDBJ whole genome shotgun (WGS) entry which is preliminary data.</text>
</comment>
<sequence>METFHCFYFLLDEYLRPLLDSWVKFETPGTHPQILALSSQIFTNQIPHFPKKDYLDLSFYDATSTMRQIGSDQNINPGTLDASIIPGTLKGCFTLNEISPLPRFLFVIAFTLPPNSLSLIQPTVESASFQRPLGSFPPTLLPAS</sequence>
<reference evidence="1 2" key="1">
    <citation type="journal article" date="2020" name="ISME J.">
        <title>Uncovering the hidden diversity of litter-decomposition mechanisms in mushroom-forming fungi.</title>
        <authorList>
            <person name="Floudas D."/>
            <person name="Bentzer J."/>
            <person name="Ahren D."/>
            <person name="Johansson T."/>
            <person name="Persson P."/>
            <person name="Tunlid A."/>
        </authorList>
    </citation>
    <scope>NUCLEOTIDE SEQUENCE [LARGE SCALE GENOMIC DNA]</scope>
    <source>
        <strain evidence="1 2">CBS 406.79</strain>
    </source>
</reference>